<accession>A0AAW2CQC3</accession>
<dbReference type="PANTHER" id="PTHR31286:SF167">
    <property type="entry name" value="OS09G0268800 PROTEIN"/>
    <property type="match status" value="1"/>
</dbReference>
<comment type="caution">
    <text evidence="4">The sequence shown here is derived from an EMBL/GenBank/DDBJ whole genome shotgun (WGS) entry which is preliminary data.</text>
</comment>
<evidence type="ECO:0000259" key="2">
    <source>
        <dbReference type="Pfam" id="PF14111"/>
    </source>
</evidence>
<evidence type="ECO:0000256" key="1">
    <source>
        <dbReference type="SAM" id="MobiDB-lite"/>
    </source>
</evidence>
<feature type="compositionally biased region" description="Polar residues" evidence="1">
    <location>
        <begin position="356"/>
        <end position="369"/>
    </location>
</feature>
<name>A0AAW2CQC3_9ROSI</name>
<protein>
    <recommendedName>
        <fullName evidence="6">DUF4283 domain-containing protein</fullName>
    </recommendedName>
</protein>
<dbReference type="InterPro" id="IPR040256">
    <property type="entry name" value="At4g02000-like"/>
</dbReference>
<dbReference type="Proteomes" id="UP001459277">
    <property type="component" value="Unassembled WGS sequence"/>
</dbReference>
<sequence>MEDLSKRWKSLSLSEKEGPGLALKSNQASTEFSMVARFLTKRPINLEAIANTFNPLWRTKSGFRLKFIGDHLVLFSFDSKEDVDRILAAKPWSFDKHIMVGSRYDNKVAIDCSEIATVAFWVQVHDIPIRFRNKEVAEQICEAMGSEGQPETPNECDGGSFIRVRVALNISLPLCRGRLITLDNDEVHWVSFRYECLPNVCYWCGCLTHPDKDCEKWIESEGSLSKEEQPFGPWLRAAPFTASRKGFLSVPGFYAHRKAGKHAQNQTRTQQKSQYSQIEMTCETTQILPPKIQKQNVNLASDSSANVTAPSPVFSEPSFFIPPQKSTEPIMFDQLIAEIDRDIQCFNKVTPAQSASIGFQPDQNPSNHAGPNISKVPSAKSNPTEPTITGPLRDITNSSMAQGTFDSASERKWVRIQRSNIMSNDELLETSLGKRGPLPNSEAPNPLKRLATIEDVIQTSSPQMAVAGQQPRRAR</sequence>
<evidence type="ECO:0008006" key="6">
    <source>
        <dbReference type="Google" id="ProtNLM"/>
    </source>
</evidence>
<dbReference type="AlphaFoldDB" id="A0AAW2CQC3"/>
<proteinExistence type="predicted"/>
<dbReference type="EMBL" id="JAZDWU010000005">
    <property type="protein sequence ID" value="KAL0000442.1"/>
    <property type="molecule type" value="Genomic_DNA"/>
</dbReference>
<organism evidence="4 5">
    <name type="scientific">Lithocarpus litseifolius</name>
    <dbReference type="NCBI Taxonomy" id="425828"/>
    <lineage>
        <taxon>Eukaryota</taxon>
        <taxon>Viridiplantae</taxon>
        <taxon>Streptophyta</taxon>
        <taxon>Embryophyta</taxon>
        <taxon>Tracheophyta</taxon>
        <taxon>Spermatophyta</taxon>
        <taxon>Magnoliopsida</taxon>
        <taxon>eudicotyledons</taxon>
        <taxon>Gunneridae</taxon>
        <taxon>Pentapetalae</taxon>
        <taxon>rosids</taxon>
        <taxon>fabids</taxon>
        <taxon>Fagales</taxon>
        <taxon>Fagaceae</taxon>
        <taxon>Lithocarpus</taxon>
    </lineage>
</organism>
<feature type="domain" description="Zinc knuckle CX2CX4HX4C" evidence="3">
    <location>
        <begin position="170"/>
        <end position="216"/>
    </location>
</feature>
<evidence type="ECO:0000313" key="5">
    <source>
        <dbReference type="Proteomes" id="UP001459277"/>
    </source>
</evidence>
<dbReference type="PANTHER" id="PTHR31286">
    <property type="entry name" value="GLYCINE-RICH CELL WALL STRUCTURAL PROTEIN 1.8-LIKE"/>
    <property type="match status" value="1"/>
</dbReference>
<evidence type="ECO:0000259" key="3">
    <source>
        <dbReference type="Pfam" id="PF14392"/>
    </source>
</evidence>
<dbReference type="InterPro" id="IPR025836">
    <property type="entry name" value="Zn_knuckle_CX2CX4HX4C"/>
</dbReference>
<reference evidence="4 5" key="1">
    <citation type="submission" date="2024-01" db="EMBL/GenBank/DDBJ databases">
        <title>A telomere-to-telomere, gap-free genome of sweet tea (Lithocarpus litseifolius).</title>
        <authorList>
            <person name="Zhou J."/>
        </authorList>
    </citation>
    <scope>NUCLEOTIDE SEQUENCE [LARGE SCALE GENOMIC DNA]</scope>
    <source>
        <strain evidence="4">Zhou-2022a</strain>
        <tissue evidence="4">Leaf</tissue>
    </source>
</reference>
<feature type="domain" description="DUF4283" evidence="2">
    <location>
        <begin position="29"/>
        <end position="107"/>
    </location>
</feature>
<gene>
    <name evidence="4" type="ORF">SO802_014223</name>
</gene>
<dbReference type="InterPro" id="IPR025558">
    <property type="entry name" value="DUF4283"/>
</dbReference>
<feature type="region of interest" description="Disordered" evidence="1">
    <location>
        <begin position="356"/>
        <end position="406"/>
    </location>
</feature>
<keyword evidence="5" id="KW-1185">Reference proteome</keyword>
<dbReference type="Pfam" id="PF14111">
    <property type="entry name" value="DUF4283"/>
    <property type="match status" value="1"/>
</dbReference>
<feature type="compositionally biased region" description="Polar residues" evidence="1">
    <location>
        <begin position="395"/>
        <end position="406"/>
    </location>
</feature>
<dbReference type="Pfam" id="PF14392">
    <property type="entry name" value="zf-CCHC_4"/>
    <property type="match status" value="1"/>
</dbReference>
<evidence type="ECO:0000313" key="4">
    <source>
        <dbReference type="EMBL" id="KAL0000442.1"/>
    </source>
</evidence>